<protein>
    <submittedName>
        <fullName evidence="7">Methyl-accepting chemotaxis protein</fullName>
    </submittedName>
</protein>
<evidence type="ECO:0000259" key="6">
    <source>
        <dbReference type="PROSITE" id="PS50885"/>
    </source>
</evidence>
<reference evidence="7 8" key="1">
    <citation type="submission" date="2023-12" db="EMBL/GenBank/DDBJ databases">
        <title>the genome sequence of Hyalangium sp. s54d21.</title>
        <authorList>
            <person name="Zhang X."/>
        </authorList>
    </citation>
    <scope>NUCLEOTIDE SEQUENCE [LARGE SCALE GENOMIC DNA]</scope>
    <source>
        <strain evidence="8">s54d21</strain>
    </source>
</reference>
<dbReference type="CDD" id="cd06225">
    <property type="entry name" value="HAMP"/>
    <property type="match status" value="1"/>
</dbReference>
<keyword evidence="8" id="KW-1185">Reference proteome</keyword>
<dbReference type="EMBL" id="JAXIVS010000016">
    <property type="protein sequence ID" value="MDY7231793.1"/>
    <property type="molecule type" value="Genomic_DNA"/>
</dbReference>
<feature type="domain" description="Methyl-accepting transducer" evidence="5">
    <location>
        <begin position="239"/>
        <end position="475"/>
    </location>
</feature>
<organism evidence="7 8">
    <name type="scientific">Hyalangium rubrum</name>
    <dbReference type="NCBI Taxonomy" id="3103134"/>
    <lineage>
        <taxon>Bacteria</taxon>
        <taxon>Pseudomonadati</taxon>
        <taxon>Myxococcota</taxon>
        <taxon>Myxococcia</taxon>
        <taxon>Myxococcales</taxon>
        <taxon>Cystobacterineae</taxon>
        <taxon>Archangiaceae</taxon>
        <taxon>Hyalangium</taxon>
    </lineage>
</organism>
<dbReference type="InterPro" id="IPR003660">
    <property type="entry name" value="HAMP_dom"/>
</dbReference>
<dbReference type="InterPro" id="IPR004089">
    <property type="entry name" value="MCPsignal_dom"/>
</dbReference>
<dbReference type="PANTHER" id="PTHR32089">
    <property type="entry name" value="METHYL-ACCEPTING CHEMOTAXIS PROTEIN MCPB"/>
    <property type="match status" value="1"/>
</dbReference>
<evidence type="ECO:0000256" key="1">
    <source>
        <dbReference type="ARBA" id="ARBA00023224"/>
    </source>
</evidence>
<dbReference type="SUPFAM" id="SSF58104">
    <property type="entry name" value="Methyl-accepting chemotaxis protein (MCP) signaling domain"/>
    <property type="match status" value="1"/>
</dbReference>
<comment type="similarity">
    <text evidence="2">Belongs to the methyl-accepting chemotaxis (MCP) protein family.</text>
</comment>
<accession>A0ABU5HG51</accession>
<evidence type="ECO:0000259" key="5">
    <source>
        <dbReference type="PROSITE" id="PS50111"/>
    </source>
</evidence>
<feature type="domain" description="HAMP" evidence="6">
    <location>
        <begin position="181"/>
        <end position="234"/>
    </location>
</feature>
<keyword evidence="1 3" id="KW-0807">Transducer</keyword>
<evidence type="ECO:0000256" key="3">
    <source>
        <dbReference type="PROSITE-ProRule" id="PRU00284"/>
    </source>
</evidence>
<keyword evidence="4" id="KW-0812">Transmembrane</keyword>
<evidence type="ECO:0000256" key="2">
    <source>
        <dbReference type="ARBA" id="ARBA00029447"/>
    </source>
</evidence>
<dbReference type="PROSITE" id="PS50111">
    <property type="entry name" value="CHEMOTAXIS_TRANSDUC_2"/>
    <property type="match status" value="1"/>
</dbReference>
<dbReference type="RefSeq" id="WP_321550508.1">
    <property type="nucleotide sequence ID" value="NZ_JAXIVS010000016.1"/>
</dbReference>
<sequence>MRLSLSRKLGLTTLGTAVLLVALSFGYLLPEVEWALESQARIQGQKTAASLASTLAELASTRQQAALQRALDEVVTSLQPAYILIVDPSGELIASAGALAPRMADSQKLLGRSQEARALQLEGRDVFNVPASIRGGSGGTLHMGFNLSVARTGYRSISLKFGLVISLSVLAFSLTNALLSRRIVSPLVRLTEAARRIAEHGDLREQVRVDSGDEVGQLSSAFASMVGRLKDVLHQLQSSSALLADAVRTLNTSAEAQSQAANRHVNALRETQGVAREIRETSLLASQTAESVLQVAERADTLGQTGEAAIAQSIEGLMELRAEVQQIATQIASLNTRTQQIGGITQTVKGLADQSNMLAVNAAIESVRSGEHGKGFGVVAREIRGLADQSIRATSQVRELLTDISDAIAATVRIIEQGTQRMESGLAQTRKSGDNMRALSTIVRDSSASVRHIAQTVNQQTYGIEQIFSAMSELNTLMDASVAHLTVTQDKVAALERLSAHVTRVLKDYRV</sequence>
<name>A0ABU5HG51_9BACT</name>
<proteinExistence type="inferred from homology"/>
<keyword evidence="4" id="KW-0472">Membrane</keyword>
<dbReference type="PROSITE" id="PS50885">
    <property type="entry name" value="HAMP"/>
    <property type="match status" value="1"/>
</dbReference>
<dbReference type="Pfam" id="PF00672">
    <property type="entry name" value="HAMP"/>
    <property type="match status" value="1"/>
</dbReference>
<evidence type="ECO:0000313" key="7">
    <source>
        <dbReference type="EMBL" id="MDY7231793.1"/>
    </source>
</evidence>
<feature type="transmembrane region" description="Helical" evidence="4">
    <location>
        <begin position="161"/>
        <end position="179"/>
    </location>
</feature>
<dbReference type="Gene3D" id="1.10.287.950">
    <property type="entry name" value="Methyl-accepting chemotaxis protein"/>
    <property type="match status" value="1"/>
</dbReference>
<dbReference type="Gene3D" id="6.10.340.10">
    <property type="match status" value="1"/>
</dbReference>
<keyword evidence="4" id="KW-1133">Transmembrane helix</keyword>
<dbReference type="Proteomes" id="UP001291309">
    <property type="component" value="Unassembled WGS sequence"/>
</dbReference>
<gene>
    <name evidence="7" type="ORF">SYV04_35735</name>
</gene>
<evidence type="ECO:0000256" key="4">
    <source>
        <dbReference type="SAM" id="Phobius"/>
    </source>
</evidence>
<dbReference type="Pfam" id="PF00015">
    <property type="entry name" value="MCPsignal"/>
    <property type="match status" value="1"/>
</dbReference>
<dbReference type="PANTHER" id="PTHR32089:SF112">
    <property type="entry name" value="LYSOZYME-LIKE PROTEIN-RELATED"/>
    <property type="match status" value="1"/>
</dbReference>
<comment type="caution">
    <text evidence="7">The sequence shown here is derived from an EMBL/GenBank/DDBJ whole genome shotgun (WGS) entry which is preliminary data.</text>
</comment>
<dbReference type="SMART" id="SM00283">
    <property type="entry name" value="MA"/>
    <property type="match status" value="1"/>
</dbReference>
<evidence type="ECO:0000313" key="8">
    <source>
        <dbReference type="Proteomes" id="UP001291309"/>
    </source>
</evidence>
<dbReference type="SMART" id="SM00304">
    <property type="entry name" value="HAMP"/>
    <property type="match status" value="1"/>
</dbReference>